<dbReference type="AlphaFoldDB" id="A0A8C3ISM0"/>
<comment type="subcellular location">
    <subcellularLocation>
        <location evidence="1">Mitochondrion inner membrane</location>
        <topology evidence="1">Multi-pass membrane protein</topology>
    </subcellularLocation>
</comment>
<dbReference type="KEGG" id="cpic:101935652"/>
<dbReference type="Pfam" id="PF06979">
    <property type="entry name" value="TMEM70"/>
    <property type="match status" value="1"/>
</dbReference>
<dbReference type="PANTHER" id="PTHR13603:SF1">
    <property type="entry name" value="TRANSMEMBRANE PROTEIN 186"/>
    <property type="match status" value="1"/>
</dbReference>
<evidence type="ECO:0000256" key="2">
    <source>
        <dbReference type="ARBA" id="ARBA00007020"/>
    </source>
</evidence>
<keyword evidence="7" id="KW-0496">Mitochondrion</keyword>
<accession>A0A8C3ISM0</accession>
<evidence type="ECO:0000256" key="6">
    <source>
        <dbReference type="ARBA" id="ARBA00022989"/>
    </source>
</evidence>
<keyword evidence="5" id="KW-0999">Mitochondrion inner membrane</keyword>
<keyword evidence="8" id="KW-0472">Membrane</keyword>
<dbReference type="GeneID" id="101935652"/>
<evidence type="ECO:0000256" key="5">
    <source>
        <dbReference type="ARBA" id="ARBA00022792"/>
    </source>
</evidence>
<reference evidence="9" key="1">
    <citation type="submission" date="2025-08" db="UniProtKB">
        <authorList>
            <consortium name="Ensembl"/>
        </authorList>
    </citation>
    <scope>IDENTIFICATION</scope>
</reference>
<evidence type="ECO:0000313" key="10">
    <source>
        <dbReference type="Proteomes" id="UP000694380"/>
    </source>
</evidence>
<evidence type="ECO:0000256" key="1">
    <source>
        <dbReference type="ARBA" id="ARBA00004448"/>
    </source>
</evidence>
<evidence type="ECO:0000256" key="4">
    <source>
        <dbReference type="ARBA" id="ARBA00022692"/>
    </source>
</evidence>
<gene>
    <name evidence="9" type="primary">TMEM186</name>
</gene>
<evidence type="ECO:0000256" key="8">
    <source>
        <dbReference type="ARBA" id="ARBA00023136"/>
    </source>
</evidence>
<keyword evidence="10" id="KW-1185">Reference proteome</keyword>
<organism evidence="9 10">
    <name type="scientific">Chrysemys picta bellii</name>
    <name type="common">Western painted turtle</name>
    <name type="synonym">Emys bellii</name>
    <dbReference type="NCBI Taxonomy" id="8478"/>
    <lineage>
        <taxon>Eukaryota</taxon>
        <taxon>Metazoa</taxon>
        <taxon>Chordata</taxon>
        <taxon>Craniata</taxon>
        <taxon>Vertebrata</taxon>
        <taxon>Euteleostomi</taxon>
        <taxon>Archelosauria</taxon>
        <taxon>Testudinata</taxon>
        <taxon>Testudines</taxon>
        <taxon>Cryptodira</taxon>
        <taxon>Durocryptodira</taxon>
        <taxon>Testudinoidea</taxon>
        <taxon>Emydidae</taxon>
        <taxon>Chrysemys</taxon>
    </lineage>
</organism>
<dbReference type="InterPro" id="IPR026571">
    <property type="entry name" value="Tmem186"/>
</dbReference>
<dbReference type="InterPro" id="IPR045325">
    <property type="entry name" value="TMEM70/TMEM186/TMEM223"/>
</dbReference>
<dbReference type="GO" id="GO:0032981">
    <property type="term" value="P:mitochondrial respiratory chain complex I assembly"/>
    <property type="evidence" value="ECO:0007669"/>
    <property type="project" value="Ensembl"/>
</dbReference>
<dbReference type="Proteomes" id="UP000694380">
    <property type="component" value="Unplaced"/>
</dbReference>
<keyword evidence="6" id="KW-1133">Transmembrane helix</keyword>
<evidence type="ECO:0000313" key="9">
    <source>
        <dbReference type="Ensembl" id="ENSCPBP00000038556.1"/>
    </source>
</evidence>
<name>A0A8C3ISM0_CHRPI</name>
<dbReference type="GeneTree" id="ENSGT00390000000087"/>
<evidence type="ECO:0000256" key="3">
    <source>
        <dbReference type="ARBA" id="ARBA00014604"/>
    </source>
</evidence>
<reference evidence="9" key="2">
    <citation type="submission" date="2025-09" db="UniProtKB">
        <authorList>
            <consortium name="Ensembl"/>
        </authorList>
    </citation>
    <scope>IDENTIFICATION</scope>
</reference>
<comment type="similarity">
    <text evidence="2">Belongs to the TMEM186 family.</text>
</comment>
<sequence>MAGIFKIRTRLHLLPAFGRSLPRELSTRLWKREDTCLARCFGTHMFLQPQRWQPDSANFYPGTGLAPYRCTGSLTPTNRVLDKSMIENKEQFKLVYKFPGIKYCRIFSRMKLLQTAITIVILPPVYHLYLQEQVSQAFVLYVTGTACFAAAMLYGISYFLRRMIGLMYLNEAGTMVKVAHLTFWGRRKEIYCPVESVMTLDDTGDAKNEVLLQFKQHNSTQVLYFTLTFGHIVDKQRFAQIFGGF</sequence>
<protein>
    <recommendedName>
        <fullName evidence="3">Transmembrane protein 186</fullName>
    </recommendedName>
</protein>
<dbReference type="PANTHER" id="PTHR13603">
    <property type="entry name" value="TRANSMEMBRANE PROTEIN 186"/>
    <property type="match status" value="1"/>
</dbReference>
<keyword evidence="4" id="KW-0812">Transmembrane</keyword>
<dbReference type="OMA" id="MTIGDTG"/>
<dbReference type="CTD" id="25880"/>
<dbReference type="Ensembl" id="ENSCPBT00000045194.1">
    <property type="protein sequence ID" value="ENSCPBP00000038556.1"/>
    <property type="gene ID" value="ENSCPBG00000026643.1"/>
</dbReference>
<proteinExistence type="inferred from homology"/>
<dbReference type="OrthoDB" id="6147888at2759"/>
<evidence type="ECO:0000256" key="7">
    <source>
        <dbReference type="ARBA" id="ARBA00023128"/>
    </source>
</evidence>
<dbReference type="GO" id="GO:0005743">
    <property type="term" value="C:mitochondrial inner membrane"/>
    <property type="evidence" value="ECO:0007669"/>
    <property type="project" value="UniProtKB-SubCell"/>
</dbReference>